<dbReference type="Proteomes" id="UP000182444">
    <property type="component" value="Chromosome 1B"/>
</dbReference>
<evidence type="ECO:0000256" key="1">
    <source>
        <dbReference type="ARBA" id="ARBA00004141"/>
    </source>
</evidence>
<dbReference type="Proteomes" id="UP000256601">
    <property type="component" value="Unassembled WGS sequence"/>
</dbReference>
<dbReference type="VEuPathDB" id="FungiDB:YALI1_B05964g"/>
<evidence type="ECO:0000256" key="6">
    <source>
        <dbReference type="ARBA" id="ARBA00023136"/>
    </source>
</evidence>
<dbReference type="PANTHER" id="PTHR12226:SF2">
    <property type="entry name" value="MANNOSE-P-DOLICHOL UTILIZATION DEFECT 1 PROTEIN"/>
    <property type="match status" value="1"/>
</dbReference>
<dbReference type="PANTHER" id="PTHR12226">
    <property type="entry name" value="MANNOSE-P-DOLICHOL UTILIZATION DEFECT 1 LEC35 -RELATED"/>
    <property type="match status" value="1"/>
</dbReference>
<dbReference type="GO" id="GO:0016020">
    <property type="term" value="C:membrane"/>
    <property type="evidence" value="ECO:0007669"/>
    <property type="project" value="UniProtKB-SubCell"/>
</dbReference>
<dbReference type="OrthoDB" id="271506at2759"/>
<feature type="transmembrane region" description="Helical" evidence="9">
    <location>
        <begin position="122"/>
        <end position="139"/>
    </location>
</feature>
<name>A0A1H6Q5V9_YARLL</name>
<evidence type="ECO:0000256" key="5">
    <source>
        <dbReference type="ARBA" id="ARBA00022989"/>
    </source>
</evidence>
<dbReference type="SMART" id="SM00679">
    <property type="entry name" value="CTNS"/>
    <property type="match status" value="2"/>
</dbReference>
<keyword evidence="2" id="KW-0813">Transport</keyword>
<keyword evidence="6 8" id="KW-0472">Membrane</keyword>
<dbReference type="VEuPathDB" id="FungiDB:YALI0_B04400g"/>
<dbReference type="OMA" id="LQVLYYW"/>
<dbReference type="Gene3D" id="1.20.1280.290">
    <property type="match status" value="2"/>
</dbReference>
<protein>
    <recommendedName>
        <fullName evidence="8">Mannose-P-dolichol utilization defect 1 protein homolog</fullName>
    </recommendedName>
</protein>
<dbReference type="RefSeq" id="XP_500493.1">
    <property type="nucleotide sequence ID" value="XM_500493.1"/>
</dbReference>
<keyword evidence="4" id="KW-0677">Repeat</keyword>
<evidence type="ECO:0000256" key="8">
    <source>
        <dbReference type="PIRNR" id="PIRNR023381"/>
    </source>
</evidence>
<reference evidence="10 12" key="1">
    <citation type="journal article" date="2016" name="PLoS ONE">
        <title>Sequence Assembly of Yarrowia lipolytica Strain W29/CLIB89 Shows Transposable Element Diversity.</title>
        <authorList>
            <person name="Magnan C."/>
            <person name="Yu J."/>
            <person name="Chang I."/>
            <person name="Jahn E."/>
            <person name="Kanomata Y."/>
            <person name="Wu J."/>
            <person name="Zeller M."/>
            <person name="Oakes M."/>
            <person name="Baldi P."/>
            <person name="Sandmeyer S."/>
        </authorList>
    </citation>
    <scope>NUCLEOTIDE SEQUENCE [LARGE SCALE GENOMIC DNA]</scope>
    <source>
        <strain evidence="10">CLIB89</strain>
        <strain evidence="12">CLIB89(W29)</strain>
    </source>
</reference>
<proteinExistence type="inferred from homology"/>
<feature type="transmembrane region" description="Helical" evidence="9">
    <location>
        <begin position="146"/>
        <end position="165"/>
    </location>
</feature>
<dbReference type="FunFam" id="1.20.1280.290:FF:000006">
    <property type="entry name" value="mannose-P-dolichol utilization defect 1 protein"/>
    <property type="match status" value="1"/>
</dbReference>
<evidence type="ECO:0000256" key="9">
    <source>
        <dbReference type="SAM" id="Phobius"/>
    </source>
</evidence>
<accession>A0A1H6Q5V9</accession>
<evidence type="ECO:0000313" key="11">
    <source>
        <dbReference type="EMBL" id="RDW27093.1"/>
    </source>
</evidence>
<reference evidence="11 13" key="2">
    <citation type="submission" date="2018-07" db="EMBL/GenBank/DDBJ databases">
        <title>Draft Genome Assemblies for Five Robust Yarrowia lipolytica Strains Exhibiting High Lipid Production and Pentose Sugar Utilization and Sugar Alcohol Secretion from Undetoxified Lignocellulosic Biomass Hydrolysates.</title>
        <authorList>
            <consortium name="DOE Joint Genome Institute"/>
            <person name="Walker C."/>
            <person name="Ryu S."/>
            <person name="Na H."/>
            <person name="Zane M."/>
            <person name="LaButti K."/>
            <person name="Lipzen A."/>
            <person name="Haridas S."/>
            <person name="Barry K."/>
            <person name="Grigoriev I.V."/>
            <person name="Quarterman J."/>
            <person name="Slininger P."/>
            <person name="Dien B."/>
            <person name="Trinh C.T."/>
        </authorList>
    </citation>
    <scope>NUCLEOTIDE SEQUENCE [LARGE SCALE GENOMIC DNA]</scope>
    <source>
        <strain evidence="11 13">YB392</strain>
    </source>
</reference>
<dbReference type="InterPro" id="IPR016817">
    <property type="entry name" value="MannP-dilichol_defect-1"/>
</dbReference>
<dbReference type="GeneID" id="2907467"/>
<dbReference type="PIRSF" id="PIRSF023381">
    <property type="entry name" value="MannP-dilichol_defect-1p"/>
    <property type="match status" value="1"/>
</dbReference>
<comment type="similarity">
    <text evidence="7 8">Belongs to the MPDU1 (TC 2.A.43.3) family.</text>
</comment>
<evidence type="ECO:0000256" key="3">
    <source>
        <dbReference type="ARBA" id="ARBA00022692"/>
    </source>
</evidence>
<evidence type="ECO:0000256" key="7">
    <source>
        <dbReference type="ARBA" id="ARBA00038475"/>
    </source>
</evidence>
<feature type="transmembrane region" description="Helical" evidence="9">
    <location>
        <begin position="232"/>
        <end position="254"/>
    </location>
</feature>
<sequence>MEYTEILVAPIRPYVQIITENLPNPVSHLAMDLLGQQCYDQLLLEVDFTKPECVKLAISKGLGIGIVAMSSIVKLPQIFSLLASQSADGLSFASFYLEIVAQLISLAYNFRNGFPFSTFGETALIVIQNIVIAALILTYRNKKAQAALLFVNIAFFVNALFNPTASLVNNDMLNMLQTATIPIGLASKLPQIYTNFANKSTGKLSTFSVVNYLAGSLARVFTTMQEVNDPKILASFAAGAVLNLILMLQVIFYWNNKPRRVSQLKKRA</sequence>
<dbReference type="KEGG" id="yli:2907467"/>
<dbReference type="EMBL" id="CP017554">
    <property type="protein sequence ID" value="AOW01211.1"/>
    <property type="molecule type" value="Genomic_DNA"/>
</dbReference>
<evidence type="ECO:0000313" key="13">
    <source>
        <dbReference type="Proteomes" id="UP000256601"/>
    </source>
</evidence>
<dbReference type="Pfam" id="PF04193">
    <property type="entry name" value="PQ-loop"/>
    <property type="match status" value="2"/>
</dbReference>
<dbReference type="eggNOG" id="KOG3211">
    <property type="taxonomic scope" value="Eukaryota"/>
</dbReference>
<evidence type="ECO:0000256" key="2">
    <source>
        <dbReference type="ARBA" id="ARBA00022448"/>
    </source>
</evidence>
<dbReference type="EMBL" id="KZ858969">
    <property type="protein sequence ID" value="RDW27093.1"/>
    <property type="molecule type" value="Genomic_DNA"/>
</dbReference>
<dbReference type="AlphaFoldDB" id="A0A1H6Q5V9"/>
<keyword evidence="3 8" id="KW-0812">Transmembrane</keyword>
<dbReference type="InterPro" id="IPR006603">
    <property type="entry name" value="PQ-loop_rpt"/>
</dbReference>
<evidence type="ECO:0000313" key="12">
    <source>
        <dbReference type="Proteomes" id="UP000182444"/>
    </source>
</evidence>
<evidence type="ECO:0000256" key="4">
    <source>
        <dbReference type="ARBA" id="ARBA00022737"/>
    </source>
</evidence>
<comment type="subcellular location">
    <subcellularLocation>
        <location evidence="1 8">Membrane</location>
        <topology evidence="1 8">Multi-pass membrane protein</topology>
    </subcellularLocation>
</comment>
<keyword evidence="5 8" id="KW-1133">Transmembrane helix</keyword>
<organism evidence="10 12">
    <name type="scientific">Yarrowia lipolytica</name>
    <name type="common">Candida lipolytica</name>
    <dbReference type="NCBI Taxonomy" id="4952"/>
    <lineage>
        <taxon>Eukaryota</taxon>
        <taxon>Fungi</taxon>
        <taxon>Dikarya</taxon>
        <taxon>Ascomycota</taxon>
        <taxon>Saccharomycotina</taxon>
        <taxon>Dipodascomycetes</taxon>
        <taxon>Dipodascales</taxon>
        <taxon>Dipodascales incertae sedis</taxon>
        <taxon>Yarrowia</taxon>
    </lineage>
</organism>
<gene>
    <name evidence="11" type="ORF">B0I71DRAFT_151919</name>
    <name evidence="10" type="ORF">YALI1_B05964g</name>
</gene>
<evidence type="ECO:0000313" key="10">
    <source>
        <dbReference type="EMBL" id="AOW01211.1"/>
    </source>
</evidence>